<gene>
    <name evidence="1" type="ORF">FJTKL_07632</name>
</gene>
<organism evidence="1 2">
    <name type="scientific">Diaporthe vaccinii</name>
    <dbReference type="NCBI Taxonomy" id="105482"/>
    <lineage>
        <taxon>Eukaryota</taxon>
        <taxon>Fungi</taxon>
        <taxon>Dikarya</taxon>
        <taxon>Ascomycota</taxon>
        <taxon>Pezizomycotina</taxon>
        <taxon>Sordariomycetes</taxon>
        <taxon>Sordariomycetidae</taxon>
        <taxon>Diaporthales</taxon>
        <taxon>Diaporthaceae</taxon>
        <taxon>Diaporthe</taxon>
        <taxon>Diaporthe eres species complex</taxon>
    </lineage>
</organism>
<evidence type="ECO:0000313" key="1">
    <source>
        <dbReference type="EMBL" id="KAL2285603.1"/>
    </source>
</evidence>
<protein>
    <submittedName>
        <fullName evidence="1">Uncharacterized protein</fullName>
    </submittedName>
</protein>
<name>A0ABR4ET45_9PEZI</name>
<dbReference type="EMBL" id="JBAWTH010000029">
    <property type="protein sequence ID" value="KAL2285603.1"/>
    <property type="molecule type" value="Genomic_DNA"/>
</dbReference>
<dbReference type="Proteomes" id="UP001600888">
    <property type="component" value="Unassembled WGS sequence"/>
</dbReference>
<comment type="caution">
    <text evidence="1">The sequence shown here is derived from an EMBL/GenBank/DDBJ whole genome shotgun (WGS) entry which is preliminary data.</text>
</comment>
<proteinExistence type="predicted"/>
<accession>A0ABR4ET45</accession>
<reference evidence="1 2" key="1">
    <citation type="submission" date="2024-03" db="EMBL/GenBank/DDBJ databases">
        <title>A high-quality draft genome sequence of Diaporthe vaccinii, a causative agent of upright dieback and viscid rot disease in cranberry plants.</title>
        <authorList>
            <person name="Sarrasin M."/>
            <person name="Lang B.F."/>
            <person name="Burger G."/>
        </authorList>
    </citation>
    <scope>NUCLEOTIDE SEQUENCE [LARGE SCALE GENOMIC DNA]</scope>
    <source>
        <strain evidence="1 2">IS7</strain>
    </source>
</reference>
<keyword evidence="2" id="KW-1185">Reference proteome</keyword>
<sequence length="91" mass="9601">MGMEAPGARADLEDITEVLAVLEDTTEVLADLEDTTAVLADLEDTTAVLAAPAAPEGMEEDPVGRADRDITAVLGEGPWESSGHRRRKNLA</sequence>
<evidence type="ECO:0000313" key="2">
    <source>
        <dbReference type="Proteomes" id="UP001600888"/>
    </source>
</evidence>